<proteinExistence type="predicted"/>
<evidence type="ECO:0000313" key="3">
    <source>
        <dbReference type="Proteomes" id="UP000005025"/>
    </source>
</evidence>
<keyword evidence="1" id="KW-1133">Transmembrane helix</keyword>
<comment type="caution">
    <text evidence="2">The sequence shown here is derived from an EMBL/GenBank/DDBJ whole genome shotgun (WGS) entry which is preliminary data.</text>
</comment>
<keyword evidence="1" id="KW-0472">Membrane</keyword>
<dbReference type="PROSITE" id="PS51257">
    <property type="entry name" value="PROKAR_LIPOPROTEIN"/>
    <property type="match status" value="1"/>
</dbReference>
<dbReference type="Proteomes" id="UP000005025">
    <property type="component" value="Unassembled WGS sequence"/>
</dbReference>
<dbReference type="HOGENOM" id="CLU_3217865_0_0_9"/>
<keyword evidence="1" id="KW-0812">Transmembrane</keyword>
<name>H1LHC1_9LACO</name>
<protein>
    <submittedName>
        <fullName evidence="2">Uncharacterized protein</fullName>
    </submittedName>
</protein>
<organism evidence="2 3">
    <name type="scientific">Lentilactobacillus kisonensis F0435</name>
    <dbReference type="NCBI Taxonomy" id="797516"/>
    <lineage>
        <taxon>Bacteria</taxon>
        <taxon>Bacillati</taxon>
        <taxon>Bacillota</taxon>
        <taxon>Bacilli</taxon>
        <taxon>Lactobacillales</taxon>
        <taxon>Lactobacillaceae</taxon>
        <taxon>Lentilactobacillus</taxon>
    </lineage>
</organism>
<reference evidence="2 3" key="1">
    <citation type="submission" date="2011-09" db="EMBL/GenBank/DDBJ databases">
        <authorList>
            <person name="Weinstock G."/>
            <person name="Sodergren E."/>
            <person name="Clifton S."/>
            <person name="Fulton L."/>
            <person name="Fulton B."/>
            <person name="Courtney L."/>
            <person name="Fronick C."/>
            <person name="Harrison M."/>
            <person name="Strong C."/>
            <person name="Farmer C."/>
            <person name="Delahaunty K."/>
            <person name="Markovic C."/>
            <person name="Hall O."/>
            <person name="Minx P."/>
            <person name="Tomlinson C."/>
            <person name="Mitreva M."/>
            <person name="Hou S."/>
            <person name="Chen J."/>
            <person name="Wollam A."/>
            <person name="Pepin K.H."/>
            <person name="Johnson M."/>
            <person name="Bhonagiri V."/>
            <person name="Zhang X."/>
            <person name="Suruliraj S."/>
            <person name="Warren W."/>
            <person name="Chinwalla A."/>
            <person name="Mardis E.R."/>
            <person name="Wilson R.K."/>
        </authorList>
    </citation>
    <scope>NUCLEOTIDE SEQUENCE [LARGE SCALE GENOMIC DNA]</scope>
    <source>
        <strain evidence="2 3">F0435</strain>
    </source>
</reference>
<evidence type="ECO:0000256" key="1">
    <source>
        <dbReference type="SAM" id="Phobius"/>
    </source>
</evidence>
<gene>
    <name evidence="2" type="ORF">HMPREF9104_02011</name>
</gene>
<feature type="transmembrane region" description="Helical" evidence="1">
    <location>
        <begin position="21"/>
        <end position="39"/>
    </location>
</feature>
<sequence>MKQSTKLHEKKHPEFSVTPHLAGILGCFSFASKLIINSIRHPTS</sequence>
<evidence type="ECO:0000313" key="2">
    <source>
        <dbReference type="EMBL" id="EHO50473.1"/>
    </source>
</evidence>
<dbReference type="AlphaFoldDB" id="H1LHC1"/>
<dbReference type="EMBL" id="AGRJ01000175">
    <property type="protein sequence ID" value="EHO50473.1"/>
    <property type="molecule type" value="Genomic_DNA"/>
</dbReference>
<accession>H1LHC1</accession>